<evidence type="ECO:0000256" key="1">
    <source>
        <dbReference type="SAM" id="Phobius"/>
    </source>
</evidence>
<dbReference type="Proteomes" id="UP000507470">
    <property type="component" value="Unassembled WGS sequence"/>
</dbReference>
<proteinExistence type="predicted"/>
<dbReference type="EMBL" id="CACVKT020010036">
    <property type="protein sequence ID" value="CAC5424462.1"/>
    <property type="molecule type" value="Genomic_DNA"/>
</dbReference>
<feature type="transmembrane region" description="Helical" evidence="1">
    <location>
        <begin position="12"/>
        <end position="31"/>
    </location>
</feature>
<keyword evidence="1" id="KW-1133">Transmembrane helix</keyword>
<name>A0A6J8EXJ4_MYTCO</name>
<keyword evidence="3" id="KW-1185">Reference proteome</keyword>
<organism evidence="2 3">
    <name type="scientific">Mytilus coruscus</name>
    <name type="common">Sea mussel</name>
    <dbReference type="NCBI Taxonomy" id="42192"/>
    <lineage>
        <taxon>Eukaryota</taxon>
        <taxon>Metazoa</taxon>
        <taxon>Spiralia</taxon>
        <taxon>Lophotrochozoa</taxon>
        <taxon>Mollusca</taxon>
        <taxon>Bivalvia</taxon>
        <taxon>Autobranchia</taxon>
        <taxon>Pteriomorphia</taxon>
        <taxon>Mytilida</taxon>
        <taxon>Mytiloidea</taxon>
        <taxon>Mytilidae</taxon>
        <taxon>Mytilinae</taxon>
        <taxon>Mytilus</taxon>
    </lineage>
</organism>
<evidence type="ECO:0000313" key="2">
    <source>
        <dbReference type="EMBL" id="CAC5424462.1"/>
    </source>
</evidence>
<reference evidence="2 3" key="1">
    <citation type="submission" date="2020-06" db="EMBL/GenBank/DDBJ databases">
        <authorList>
            <person name="Li R."/>
            <person name="Bekaert M."/>
        </authorList>
    </citation>
    <scope>NUCLEOTIDE SEQUENCE [LARGE SCALE GENOMIC DNA]</scope>
    <source>
        <strain evidence="3">wild</strain>
    </source>
</reference>
<gene>
    <name evidence="2" type="ORF">MCOR_56365</name>
</gene>
<accession>A0A6J8EXJ4</accession>
<keyword evidence="1" id="KW-0472">Membrane</keyword>
<dbReference type="OrthoDB" id="6049566at2759"/>
<dbReference type="AlphaFoldDB" id="A0A6J8EXJ4"/>
<keyword evidence="1" id="KW-0812">Transmembrane</keyword>
<protein>
    <submittedName>
        <fullName evidence="2">Uncharacterized protein</fullName>
    </submittedName>
</protein>
<sequence length="244" mass="28580">MLKSNNRNKSVYQSAFYLLGIIKLVCCAAFLTENTTATTCLNGRKPWIKPCGYNSNSNLNPVSAHNNEGWLEDIVTRSEELRQMFLQMKSDYIKHPTIVRYIQRCWNLDTDFFHLEGFPIADAAKLAVWPLKLNETIEAIDDYEKLSTVLVFVEAMIWDDYIIPNGNDRANLCNIISKARDILCILKIEINDNELLRIPERNVMKTEYRQGDRTHKLGRNYLIFKDSIRYLQYMVDKYIRFIFS</sequence>
<evidence type="ECO:0000313" key="3">
    <source>
        <dbReference type="Proteomes" id="UP000507470"/>
    </source>
</evidence>